<keyword evidence="2" id="KW-1185">Reference proteome</keyword>
<sequence>MAIGGPNGLNSFQMITALRQGMAVDILRDGRAVARARPKDEELKARKARGVSVVELSSVEEERGVEAVGPVVRREPRPGRGFGRLRFDSLYFADLSATALDMPTKLDEREAEEAYRAALREMGGR</sequence>
<accession>A0A1T4QY32</accession>
<evidence type="ECO:0000313" key="2">
    <source>
        <dbReference type="Proteomes" id="UP000190135"/>
    </source>
</evidence>
<dbReference type="Proteomes" id="UP000190135">
    <property type="component" value="Unassembled WGS sequence"/>
</dbReference>
<proteinExistence type="predicted"/>
<organism evidence="1 2">
    <name type="scientific">Consotaella salsifontis</name>
    <dbReference type="NCBI Taxonomy" id="1365950"/>
    <lineage>
        <taxon>Bacteria</taxon>
        <taxon>Pseudomonadati</taxon>
        <taxon>Pseudomonadota</taxon>
        <taxon>Alphaproteobacteria</taxon>
        <taxon>Hyphomicrobiales</taxon>
        <taxon>Aurantimonadaceae</taxon>
        <taxon>Consotaella</taxon>
    </lineage>
</organism>
<dbReference type="STRING" id="1365950.SAMN05428963_105342"/>
<evidence type="ECO:0000313" key="1">
    <source>
        <dbReference type="EMBL" id="SKA08660.1"/>
    </source>
</evidence>
<protein>
    <submittedName>
        <fullName evidence="1">Uncharacterized protein</fullName>
    </submittedName>
</protein>
<reference evidence="2" key="1">
    <citation type="submission" date="2017-02" db="EMBL/GenBank/DDBJ databases">
        <authorList>
            <person name="Varghese N."/>
            <person name="Submissions S."/>
        </authorList>
    </citation>
    <scope>NUCLEOTIDE SEQUENCE [LARGE SCALE GENOMIC DNA]</scope>
    <source>
        <strain evidence="2">USBA 369</strain>
    </source>
</reference>
<dbReference type="RefSeq" id="WP_078708209.1">
    <property type="nucleotide sequence ID" value="NZ_FUXL01000005.1"/>
</dbReference>
<dbReference type="AlphaFoldDB" id="A0A1T4QY32"/>
<gene>
    <name evidence="1" type="ORF">SAMN05428963_105342</name>
</gene>
<name>A0A1T4QY32_9HYPH</name>
<dbReference type="EMBL" id="FUXL01000005">
    <property type="protein sequence ID" value="SKA08660.1"/>
    <property type="molecule type" value="Genomic_DNA"/>
</dbReference>